<protein>
    <submittedName>
        <fullName evidence="3">MORN repeat</fullName>
    </submittedName>
</protein>
<accession>A0AAW0ERH4</accession>
<feature type="compositionally biased region" description="Low complexity" evidence="2">
    <location>
        <begin position="52"/>
        <end position="82"/>
    </location>
</feature>
<feature type="region of interest" description="Disordered" evidence="2">
    <location>
        <begin position="219"/>
        <end position="239"/>
    </location>
</feature>
<comment type="caution">
    <text evidence="3">The sequence shown here is derived from an EMBL/GenBank/DDBJ whole genome shotgun (WGS) entry which is preliminary data.</text>
</comment>
<evidence type="ECO:0000256" key="1">
    <source>
        <dbReference type="ARBA" id="ARBA00022737"/>
    </source>
</evidence>
<feature type="compositionally biased region" description="Low complexity" evidence="2">
    <location>
        <begin position="220"/>
        <end position="239"/>
    </location>
</feature>
<dbReference type="PANTHER" id="PTHR46917:SF1">
    <property type="entry name" value="MORN REPEAT-CONTAINING PROTEIN 2"/>
    <property type="match status" value="1"/>
</dbReference>
<gene>
    <name evidence="3" type="ORF">NESM_000567500</name>
</gene>
<dbReference type="InterPro" id="IPR052849">
    <property type="entry name" value="MORN_repeat_protein"/>
</dbReference>
<dbReference type="Gene3D" id="2.20.110.10">
    <property type="entry name" value="Histone H3 K4-specific methyltransferase SET7/9 N-terminal domain"/>
    <property type="match status" value="2"/>
</dbReference>
<dbReference type="PANTHER" id="PTHR46917">
    <property type="entry name" value="MORN REPEAT-CONTAINING PROTEIN 2"/>
    <property type="match status" value="1"/>
</dbReference>
<evidence type="ECO:0000313" key="4">
    <source>
        <dbReference type="Proteomes" id="UP001430356"/>
    </source>
</evidence>
<dbReference type="EMBL" id="JAECZO010000073">
    <property type="protein sequence ID" value="KAK7196314.1"/>
    <property type="molecule type" value="Genomic_DNA"/>
</dbReference>
<dbReference type="FunFam" id="2.20.110.10:FF:000025">
    <property type="entry name" value="MORN repeat, putative"/>
    <property type="match status" value="1"/>
</dbReference>
<evidence type="ECO:0000256" key="2">
    <source>
        <dbReference type="SAM" id="MobiDB-lite"/>
    </source>
</evidence>
<proteinExistence type="predicted"/>
<keyword evidence="1" id="KW-0677">Repeat</keyword>
<evidence type="ECO:0000313" key="3">
    <source>
        <dbReference type="EMBL" id="KAK7196314.1"/>
    </source>
</evidence>
<dbReference type="InterPro" id="IPR003409">
    <property type="entry name" value="MORN"/>
</dbReference>
<organism evidence="3 4">
    <name type="scientific">Novymonas esmeraldas</name>
    <dbReference type="NCBI Taxonomy" id="1808958"/>
    <lineage>
        <taxon>Eukaryota</taxon>
        <taxon>Discoba</taxon>
        <taxon>Euglenozoa</taxon>
        <taxon>Kinetoplastea</taxon>
        <taxon>Metakinetoplastina</taxon>
        <taxon>Trypanosomatida</taxon>
        <taxon>Trypanosomatidae</taxon>
        <taxon>Novymonas</taxon>
    </lineage>
</organism>
<sequence length="239" mass="24581">MPAKKKEVKVDEPLFVDEEGSYVHEVERARYVGGVRRYAHPGGADAGGGAGASPATSAGRSSPGSPPGKASSAGQQASPGSAAGAVSAGAVAAAVGGGTAAAPSDAPLFRHGRGVYTCPSFTYAGDWVEDEMHGSGQLHFAHSGNAYEGEFYHGCFSGQGTYQWRNGAIYCGQWRTNRMHGEGIYTDAQGHVWKGRYYNGTGPGLIRLYPTLERVDIADTTSPSPAPSSTAAAAAAVNV</sequence>
<dbReference type="Pfam" id="PF02493">
    <property type="entry name" value="MORN"/>
    <property type="match status" value="4"/>
</dbReference>
<dbReference type="SUPFAM" id="SSF82185">
    <property type="entry name" value="Histone H3 K4-specific methyltransferase SET7/9 N-terminal domain"/>
    <property type="match status" value="1"/>
</dbReference>
<name>A0AAW0ERH4_9TRYP</name>
<dbReference type="AlphaFoldDB" id="A0AAW0ERH4"/>
<feature type="region of interest" description="Disordered" evidence="2">
    <location>
        <begin position="37"/>
        <end position="82"/>
    </location>
</feature>
<dbReference type="SMART" id="SM00698">
    <property type="entry name" value="MORN"/>
    <property type="match status" value="3"/>
</dbReference>
<reference evidence="3 4" key="1">
    <citation type="journal article" date="2021" name="MBio">
        <title>A New Model Trypanosomatid, Novymonas esmeraldas: Genomic Perception of Its 'Candidatus Pandoraea novymonadis' Endosymbiont.</title>
        <authorList>
            <person name="Zakharova A."/>
            <person name="Saura A."/>
            <person name="Butenko A."/>
            <person name="Podesvova L."/>
            <person name="Warmusova S."/>
            <person name="Kostygov A.Y."/>
            <person name="Nenarokova A."/>
            <person name="Lukes J."/>
            <person name="Opperdoes F.R."/>
            <person name="Yurchenko V."/>
        </authorList>
    </citation>
    <scope>NUCLEOTIDE SEQUENCE [LARGE SCALE GENOMIC DNA]</scope>
    <source>
        <strain evidence="3 4">E262AT.01</strain>
    </source>
</reference>
<dbReference type="Proteomes" id="UP001430356">
    <property type="component" value="Unassembled WGS sequence"/>
</dbReference>
<keyword evidence="4" id="KW-1185">Reference proteome</keyword>